<dbReference type="Proteomes" id="UP000573963">
    <property type="component" value="Unassembled WGS sequence"/>
</dbReference>
<accession>A0AA44DN57</accession>
<proteinExistence type="predicted"/>
<protein>
    <recommendedName>
        <fullName evidence="3">Rpn family recombination-promoting nuclease/putative transposase</fullName>
    </recommendedName>
</protein>
<dbReference type="InterPro" id="IPR051699">
    <property type="entry name" value="Rpn/YhgA-like_nuclease"/>
</dbReference>
<evidence type="ECO:0008006" key="3">
    <source>
        <dbReference type="Google" id="ProtNLM"/>
    </source>
</evidence>
<sequence>MKKPNYEDFIMKRAMDIFAEEGLKFFGINKKVKDIGPTELVVLDSKNMYMDYTFLMEDDSYIHFEFQTTNKGIEDLMRFRTYEALLNHQTKKHVTTYVVYSGDIKNPVSEYICGLNTYKVNAISMISEDGDKVFDEIIDKLSRGNDIDKQDIIKLTFTPVMGGKMDKGEKILKAIKLSKEITSPYKRDMESILYAFANKFLSGKDLEKVKEELRVTELGKSLIEEGKEEGIKAGEKKKAIEIAKSLLDILSIEIIAQKTGLTIEEVRALKDESK</sequence>
<organism evidence="1 2">
    <name type="scientific">Paraclostridium bifermentans</name>
    <name type="common">Clostridium bifermentans</name>
    <dbReference type="NCBI Taxonomy" id="1490"/>
    <lineage>
        <taxon>Bacteria</taxon>
        <taxon>Bacillati</taxon>
        <taxon>Bacillota</taxon>
        <taxon>Clostridia</taxon>
        <taxon>Peptostreptococcales</taxon>
        <taxon>Peptostreptococcaceae</taxon>
        <taxon>Paraclostridium</taxon>
    </lineage>
</organism>
<evidence type="ECO:0000313" key="2">
    <source>
        <dbReference type="Proteomes" id="UP000573963"/>
    </source>
</evidence>
<dbReference type="RefSeq" id="WP_150843544.1">
    <property type="nucleotide sequence ID" value="NZ_JABAFD010000011.1"/>
</dbReference>
<dbReference type="PANTHER" id="PTHR34611:SF2">
    <property type="entry name" value="INACTIVE RECOMBINATION-PROMOTING NUCLEASE-LIKE PROTEIN RPNE-RELATED"/>
    <property type="match status" value="1"/>
</dbReference>
<dbReference type="EMBL" id="JABAFD010000011">
    <property type="protein sequence ID" value="NME10775.1"/>
    <property type="molecule type" value="Genomic_DNA"/>
</dbReference>
<comment type="caution">
    <text evidence="1">The sequence shown here is derived from an EMBL/GenBank/DDBJ whole genome shotgun (WGS) entry which is preliminary data.</text>
</comment>
<evidence type="ECO:0000313" key="1">
    <source>
        <dbReference type="EMBL" id="NME10775.1"/>
    </source>
</evidence>
<dbReference type="GO" id="GO:0006310">
    <property type="term" value="P:DNA recombination"/>
    <property type="evidence" value="ECO:0007669"/>
    <property type="project" value="TreeGrafter"/>
</dbReference>
<name>A0AA44DN57_PARBF</name>
<reference evidence="1 2" key="1">
    <citation type="submission" date="2020-04" db="EMBL/GenBank/DDBJ databases">
        <authorList>
            <person name="Hitch T.C.A."/>
            <person name="Wylensek D."/>
            <person name="Clavel T."/>
        </authorList>
    </citation>
    <scope>NUCLEOTIDE SEQUENCE [LARGE SCALE GENOMIC DNA]</scope>
    <source>
        <strain evidence="1 2">Med78_4-601-WT-2</strain>
    </source>
</reference>
<gene>
    <name evidence="1" type="ORF">HF875_14695</name>
</gene>
<dbReference type="AlphaFoldDB" id="A0AA44DN57"/>
<dbReference type="GO" id="GO:1990238">
    <property type="term" value="F:double-stranded DNA endonuclease activity"/>
    <property type="evidence" value="ECO:0007669"/>
    <property type="project" value="TreeGrafter"/>
</dbReference>
<dbReference type="PANTHER" id="PTHR34611">
    <property type="match status" value="1"/>
</dbReference>